<protein>
    <submittedName>
        <fullName evidence="4">Alcohol dehydrogenase, class IV</fullName>
    </submittedName>
</protein>
<dbReference type="RefSeq" id="WP_015556149.1">
    <property type="nucleotide sequence ID" value="NC_021038.1"/>
</dbReference>
<dbReference type="AlphaFoldDB" id="A0AB94IW89"/>
<keyword evidence="1" id="KW-0560">Oxidoreductase</keyword>
<dbReference type="Pfam" id="PF00465">
    <property type="entry name" value="Fe-ADH"/>
    <property type="match status" value="1"/>
</dbReference>
<proteinExistence type="predicted"/>
<feature type="domain" description="Alcohol dehydrogenase iron-type/glycerol dehydrogenase GldA" evidence="2">
    <location>
        <begin position="10"/>
        <end position="177"/>
    </location>
</feature>
<gene>
    <name evidence="4" type="ORF">SY1_06260</name>
</gene>
<dbReference type="EMBL" id="FP929056">
    <property type="protein sequence ID" value="CBL28002.1"/>
    <property type="molecule type" value="Genomic_DNA"/>
</dbReference>
<dbReference type="GO" id="GO:0004022">
    <property type="term" value="F:alcohol dehydrogenase (NAD+) activity"/>
    <property type="evidence" value="ECO:0007669"/>
    <property type="project" value="TreeGrafter"/>
</dbReference>
<dbReference type="Gene3D" id="3.40.50.1970">
    <property type="match status" value="1"/>
</dbReference>
<keyword evidence="5" id="KW-1185">Reference proteome</keyword>
<dbReference type="GO" id="GO:0046872">
    <property type="term" value="F:metal ion binding"/>
    <property type="evidence" value="ECO:0007669"/>
    <property type="project" value="InterPro"/>
</dbReference>
<dbReference type="SUPFAM" id="SSF56796">
    <property type="entry name" value="Dehydroquinate synthase-like"/>
    <property type="match status" value="1"/>
</dbReference>
<organism evidence="4 5">
    <name type="scientific">Fretibacterium fastidiosum</name>
    <dbReference type="NCBI Taxonomy" id="651822"/>
    <lineage>
        <taxon>Bacteria</taxon>
        <taxon>Thermotogati</taxon>
        <taxon>Synergistota</taxon>
        <taxon>Synergistia</taxon>
        <taxon>Synergistales</taxon>
        <taxon>Aminobacteriaceae</taxon>
        <taxon>Fretibacterium</taxon>
    </lineage>
</organism>
<dbReference type="InterPro" id="IPR001670">
    <property type="entry name" value="ADH_Fe/GldA"/>
</dbReference>
<dbReference type="Proteomes" id="UP000008957">
    <property type="component" value="Chromosome"/>
</dbReference>
<feature type="domain" description="Fe-containing alcohol dehydrogenase-like C-terminal" evidence="3">
    <location>
        <begin position="190"/>
        <end position="383"/>
    </location>
</feature>
<evidence type="ECO:0000313" key="5">
    <source>
        <dbReference type="Proteomes" id="UP000008957"/>
    </source>
</evidence>
<evidence type="ECO:0000256" key="1">
    <source>
        <dbReference type="ARBA" id="ARBA00023002"/>
    </source>
</evidence>
<evidence type="ECO:0000313" key="4">
    <source>
        <dbReference type="EMBL" id="CBL28002.1"/>
    </source>
</evidence>
<dbReference type="CDD" id="cd08551">
    <property type="entry name" value="Fe-ADH"/>
    <property type="match status" value="1"/>
</dbReference>
<dbReference type="InterPro" id="IPR056798">
    <property type="entry name" value="ADH_Fe_C"/>
</dbReference>
<accession>A0AB94IW89</accession>
<dbReference type="PANTHER" id="PTHR11496">
    <property type="entry name" value="ALCOHOL DEHYDROGENASE"/>
    <property type="match status" value="1"/>
</dbReference>
<dbReference type="Pfam" id="PF25137">
    <property type="entry name" value="ADH_Fe_C"/>
    <property type="match status" value="1"/>
</dbReference>
<dbReference type="Gene3D" id="1.20.1090.10">
    <property type="entry name" value="Dehydroquinate synthase-like - alpha domain"/>
    <property type="match status" value="1"/>
</dbReference>
<evidence type="ECO:0000259" key="3">
    <source>
        <dbReference type="Pfam" id="PF25137"/>
    </source>
</evidence>
<evidence type="ECO:0000259" key="2">
    <source>
        <dbReference type="Pfam" id="PF00465"/>
    </source>
</evidence>
<dbReference type="FunFam" id="3.40.50.1970:FF:000003">
    <property type="entry name" value="Alcohol dehydrogenase, iron-containing"/>
    <property type="match status" value="1"/>
</dbReference>
<sequence length="384" mass="41579">MLTKYDLKMPSAVYSGEDALTNVGNVLAENGVKKLAVFTDKGIEGAGLLEPPMAEVRRTGVEFTVLDDLPAEPSYAQAQKLVDQCRESGADFIMAVGGGSVMDTAKLSSVLMTDEYGIKELLEDPGRARKHVKTLMIPTTAGTGAEATPNAIVAVPEKELKVGIVNPRMIADYVVLDAVMVKKLPRKIAAATGLDALAHAIECYTSNKANPFSDIFALQALDMILNNIERACDDPKAMEAKRMMQIASFYGGIAITASGTTAVHALSYPLGGRYHIAHGVSNAILLAPVMRFNEPACRELLAHAYDRCIHGDASSTEAKSAAVITRIEEIVRHLDIPVSLQEFNVPKEDLESLVQSGMQVTRLLVNNRRPVTEEDARRIYQEIL</sequence>
<name>A0AB94IW89_9BACT</name>
<reference evidence="4 5" key="2">
    <citation type="submission" date="2010-03" db="EMBL/GenBank/DDBJ databases">
        <authorList>
            <person name="Pajon A."/>
        </authorList>
    </citation>
    <scope>NUCLEOTIDE SEQUENCE [LARGE SCALE GENOMIC DNA]</scope>
    <source>
        <strain evidence="4 5">SGP1</strain>
    </source>
</reference>
<dbReference type="PANTHER" id="PTHR11496:SF83">
    <property type="entry name" value="HYDROXYACID-OXOACID TRANSHYDROGENASE, MITOCHONDRIAL"/>
    <property type="match status" value="1"/>
</dbReference>
<dbReference type="KEGG" id="sbr:SY1_06260"/>
<reference evidence="5" key="1">
    <citation type="submission" date="2010-03" db="EMBL/GenBank/DDBJ databases">
        <title>The genome sequence of Synergistetes sp. SGP1.</title>
        <authorList>
            <consortium name="metaHIT consortium -- http://www.metahit.eu/"/>
            <person name="Pajon A."/>
            <person name="Turner K."/>
            <person name="Parkhill J."/>
            <person name="Wade W."/>
            <person name="Vartoukian S."/>
        </authorList>
    </citation>
    <scope>NUCLEOTIDE SEQUENCE [LARGE SCALE GENOMIC DNA]</scope>
    <source>
        <strain evidence="5">SGP1</strain>
    </source>
</reference>
<dbReference type="PROSITE" id="PS00913">
    <property type="entry name" value="ADH_IRON_1"/>
    <property type="match status" value="1"/>
</dbReference>
<dbReference type="InterPro" id="IPR039697">
    <property type="entry name" value="Alcohol_dehydrogenase_Fe"/>
</dbReference>
<dbReference type="InterPro" id="IPR018211">
    <property type="entry name" value="ADH_Fe_CS"/>
</dbReference>